<feature type="transmembrane region" description="Helical" evidence="1">
    <location>
        <begin position="160"/>
        <end position="180"/>
    </location>
</feature>
<proteinExistence type="predicted"/>
<dbReference type="AlphaFoldDB" id="A0A934KHL5"/>
<dbReference type="EMBL" id="JAEKNQ010000025">
    <property type="protein sequence ID" value="MBJ7602828.1"/>
    <property type="molecule type" value="Genomic_DNA"/>
</dbReference>
<sequence>MIGPVRGEWLKAWRSPYLWTVGLLMMLVLLVRGYGLDWFLMSQSPATLPAATIESYKQALAPAAFAQQALGNPGGVTWALEFVLGVLLFGSEYGWRTLAAMLMVGPSRATVFGAKTLVLLAVVVLLVLLRFVTALASSVISAVTLDLPFSLPPAGGVATAFAAACLIAITYASFGALLSLIFRRASIAYAVGLTYLFVFEDRAFGVIAKSSAQSLRDLTMGFPGPNSVALVHNLGGGTGSAVAAANTGSVQAAVVLAVYCLAALGIGCAILVRRDET</sequence>
<feature type="transmembrane region" description="Helical" evidence="1">
    <location>
        <begin position="116"/>
        <end position="140"/>
    </location>
</feature>
<accession>A0A934KHL5</accession>
<name>A0A934KHL5_9BACT</name>
<evidence type="ECO:0000313" key="3">
    <source>
        <dbReference type="Proteomes" id="UP000620075"/>
    </source>
</evidence>
<gene>
    <name evidence="2" type="ORF">JF888_06500</name>
</gene>
<feature type="transmembrane region" description="Helical" evidence="1">
    <location>
        <begin position="250"/>
        <end position="272"/>
    </location>
</feature>
<protein>
    <submittedName>
        <fullName evidence="2">ABC transporter permease subunit</fullName>
    </submittedName>
</protein>
<comment type="caution">
    <text evidence="2">The sequence shown here is derived from an EMBL/GenBank/DDBJ whole genome shotgun (WGS) entry which is preliminary data.</text>
</comment>
<dbReference type="RefSeq" id="WP_338177820.1">
    <property type="nucleotide sequence ID" value="NZ_JAEKNQ010000025.1"/>
</dbReference>
<keyword evidence="1" id="KW-0472">Membrane</keyword>
<feature type="transmembrane region" description="Helical" evidence="1">
    <location>
        <begin position="16"/>
        <end position="35"/>
    </location>
</feature>
<organism evidence="2 3">
    <name type="scientific">Candidatus Dormiibacter inghamiae</name>
    <dbReference type="NCBI Taxonomy" id="3127013"/>
    <lineage>
        <taxon>Bacteria</taxon>
        <taxon>Bacillati</taxon>
        <taxon>Candidatus Dormiibacterota</taxon>
        <taxon>Candidatus Dormibacteria</taxon>
        <taxon>Candidatus Dormibacterales</taxon>
        <taxon>Candidatus Dormibacteraceae</taxon>
        <taxon>Candidatus Dormiibacter</taxon>
    </lineage>
</organism>
<keyword evidence="1" id="KW-1133">Transmembrane helix</keyword>
<evidence type="ECO:0000256" key="1">
    <source>
        <dbReference type="SAM" id="Phobius"/>
    </source>
</evidence>
<dbReference type="Proteomes" id="UP000620075">
    <property type="component" value="Unassembled WGS sequence"/>
</dbReference>
<reference evidence="2 3" key="1">
    <citation type="submission" date="2020-10" db="EMBL/GenBank/DDBJ databases">
        <title>Ca. Dormibacterota MAGs.</title>
        <authorList>
            <person name="Montgomery K."/>
        </authorList>
    </citation>
    <scope>NUCLEOTIDE SEQUENCE [LARGE SCALE GENOMIC DNA]</scope>
    <source>
        <strain evidence="2">SC8811_S16_3</strain>
    </source>
</reference>
<keyword evidence="1" id="KW-0812">Transmembrane</keyword>
<feature type="transmembrane region" description="Helical" evidence="1">
    <location>
        <begin position="75"/>
        <end position="95"/>
    </location>
</feature>
<feature type="transmembrane region" description="Helical" evidence="1">
    <location>
        <begin position="187"/>
        <end position="208"/>
    </location>
</feature>
<evidence type="ECO:0000313" key="2">
    <source>
        <dbReference type="EMBL" id="MBJ7602828.1"/>
    </source>
</evidence>